<comment type="caution">
    <text evidence="4">The sequence shown here is derived from an EMBL/GenBank/DDBJ whole genome shotgun (WGS) entry which is preliminary data.</text>
</comment>
<dbReference type="SUPFAM" id="SSF53167">
    <property type="entry name" value="Purine and uridine phosphorylases"/>
    <property type="match status" value="1"/>
</dbReference>
<dbReference type="GO" id="GO:0003824">
    <property type="term" value="F:catalytic activity"/>
    <property type="evidence" value="ECO:0007669"/>
    <property type="project" value="InterPro"/>
</dbReference>
<evidence type="ECO:0008006" key="6">
    <source>
        <dbReference type="Google" id="ProtNLM"/>
    </source>
</evidence>
<evidence type="ECO:0000313" key="4">
    <source>
        <dbReference type="EMBL" id="GAM41335.1"/>
    </source>
</evidence>
<feature type="repeat" description="TPR" evidence="1">
    <location>
        <begin position="954"/>
        <end position="987"/>
    </location>
</feature>
<dbReference type="Gene3D" id="3.40.50.300">
    <property type="entry name" value="P-loop containing nucleotide triphosphate hydrolases"/>
    <property type="match status" value="1"/>
</dbReference>
<dbReference type="Gene3D" id="1.25.40.10">
    <property type="entry name" value="Tetratricopeptide repeat domain"/>
    <property type="match status" value="2"/>
</dbReference>
<dbReference type="Gene3D" id="3.40.50.1580">
    <property type="entry name" value="Nucleoside phosphorylase domain"/>
    <property type="match status" value="1"/>
</dbReference>
<dbReference type="Proteomes" id="UP000053095">
    <property type="component" value="Unassembled WGS sequence"/>
</dbReference>
<dbReference type="AlphaFoldDB" id="A0A6V8HIT4"/>
<gene>
    <name evidence="4" type="ORF">TCE0_042r14383</name>
</gene>
<feature type="domain" description="NB-ARC" evidence="2">
    <location>
        <begin position="352"/>
        <end position="501"/>
    </location>
</feature>
<dbReference type="PROSITE" id="PS50005">
    <property type="entry name" value="TPR"/>
    <property type="match status" value="2"/>
</dbReference>
<dbReference type="SUPFAM" id="SSF52540">
    <property type="entry name" value="P-loop containing nucleoside triphosphate hydrolases"/>
    <property type="match status" value="1"/>
</dbReference>
<dbReference type="Pfam" id="PF01048">
    <property type="entry name" value="PNP_UDP_1"/>
    <property type="match status" value="1"/>
</dbReference>
<name>A0A6V8HIT4_TALPI</name>
<dbReference type="InterPro" id="IPR011990">
    <property type="entry name" value="TPR-like_helical_dom_sf"/>
</dbReference>
<evidence type="ECO:0000259" key="2">
    <source>
        <dbReference type="Pfam" id="PF00931"/>
    </source>
</evidence>
<dbReference type="GO" id="GO:0009116">
    <property type="term" value="P:nucleoside metabolic process"/>
    <property type="evidence" value="ECO:0007669"/>
    <property type="project" value="InterPro"/>
</dbReference>
<evidence type="ECO:0000259" key="3">
    <source>
        <dbReference type="Pfam" id="PF01048"/>
    </source>
</evidence>
<dbReference type="PANTHER" id="PTHR46082:SF6">
    <property type="entry name" value="AAA+ ATPASE DOMAIN-CONTAINING PROTEIN-RELATED"/>
    <property type="match status" value="1"/>
</dbReference>
<protein>
    <recommendedName>
        <fullName evidence="6">Nucleoside phosphorylase domain-containing protein</fullName>
    </recommendedName>
</protein>
<dbReference type="InterPro" id="IPR019734">
    <property type="entry name" value="TPR_rpt"/>
</dbReference>
<feature type="domain" description="Nucleoside phosphorylase" evidence="3">
    <location>
        <begin position="18"/>
        <end position="289"/>
    </location>
</feature>
<reference evidence="5" key="1">
    <citation type="journal article" date="2015" name="Genome Announc.">
        <title>Draft genome sequence of Talaromyces cellulolyticus strain Y-94, a source of lignocellulosic biomass-degrading enzymes.</title>
        <authorList>
            <person name="Fujii T."/>
            <person name="Koike H."/>
            <person name="Sawayama S."/>
            <person name="Yano S."/>
            <person name="Inoue H."/>
        </authorList>
    </citation>
    <scope>NUCLEOTIDE SEQUENCE [LARGE SCALE GENOMIC DNA]</scope>
    <source>
        <strain evidence="5">Y-94</strain>
    </source>
</reference>
<dbReference type="InterPro" id="IPR002182">
    <property type="entry name" value="NB-ARC"/>
</dbReference>
<dbReference type="PRINTS" id="PR00364">
    <property type="entry name" value="DISEASERSIST"/>
</dbReference>
<dbReference type="InterPro" id="IPR053137">
    <property type="entry name" value="NLR-like"/>
</dbReference>
<dbReference type="PANTHER" id="PTHR46082">
    <property type="entry name" value="ATP/GTP-BINDING PROTEIN-RELATED"/>
    <property type="match status" value="1"/>
</dbReference>
<sequence length="1060" mass="118833">MAARPCRSHNDYTVAWMSALPREMAAAKVMLDEVHDDLPVSSTDHNTYILGSIKEHNVVIACLPSGDYGLVSANTVAMQLLSSFRSIRFGLMVGIGGGVPNSAADIRLGDVVVSKPTGIYGGVVQYDYGKALSGQFQRIGMLNRPPQILLTALSKLQTNHIIGGSKIADFLAEVGRKIPQQASGFARPAQEDHLYLSDYHHVNSESMTCDACDPTQIVSRASRGHDEPVIHYGLIASANKLVRDSKLRDRLGRELGVYCVEMEAAGLSNNFPCLVVRGICDYADSHKNKIWQQYAAVVAAAYAKELLLCTSVRHIDQVQTVRDSLSKASDFQVPFNLTGVPAVENFLGRHEELERLWHYLQPEKNKKKRSRKVAILHGLGGIGKTQLAIRFAREHKDHFTAIFWLAGRNRETLLQSLSSVLSQLPSQSGNSAAKNEGEAEQNAKLVLKWLALPDNSQWLLILDNVDQYSPGTHDGYDIEKFFPTADHGSILITSRLQSLTELGRPFPVQGFNFEDAISLLWQRLTDGDVMNLINRLGGLPLAITIAGAFMRETGTNVSEYLQHYQSSWHDLQLHANPGRHYPHGNVLQTWSVSYDKIRKQDPDIAELLLFLAHFDNRDIWYKLLKNGTRSSNQPKWFAEVLSDSLVFKKRIKILIEFSLLNVNEQGGSYMMHPVVQDWCLDVASIEDKARNRRWDELALVSVGYTVPARFEAPYWELRRRLLIHADYVRRAWINDCLTDDAAIWDAIHRIGMLYYDQGKSKKAEAMYRRALAGYAKALGADCIPILDMINDTGALYLNLEKLKEVEMMSRRGLAGYGKAPGPYHIAVLDLVNNLGVLYSGKGNLSEAETMYQWALAGYEKALGPDHNSTLVTVTNLGHLYRDQKKWMEAKKLYQRALAVYKKTLGPNHTSTLNVVDNIGVLYRDYGKLDEAETMLQQALAGYKRALGCDHTHTLNTFYNLGILYKDQGKLEEAKILYQQALAGYEKVLGADHVFTLKIVSRIGDICIDQRKPKEAETLYQRALAGYEATLGPNDYRTMEVAEALKMLGSKRGRKHRRALL</sequence>
<dbReference type="SMART" id="SM00028">
    <property type="entry name" value="TPR"/>
    <property type="match status" value="6"/>
</dbReference>
<dbReference type="Pfam" id="PF13424">
    <property type="entry name" value="TPR_12"/>
    <property type="match status" value="2"/>
</dbReference>
<keyword evidence="1" id="KW-0802">TPR repeat</keyword>
<dbReference type="Pfam" id="PF00931">
    <property type="entry name" value="NB-ARC"/>
    <property type="match status" value="1"/>
</dbReference>
<feature type="repeat" description="TPR" evidence="1">
    <location>
        <begin position="870"/>
        <end position="903"/>
    </location>
</feature>
<accession>A0A6V8HIT4</accession>
<dbReference type="InterPro" id="IPR035994">
    <property type="entry name" value="Nucleoside_phosphorylase_sf"/>
</dbReference>
<dbReference type="EMBL" id="DF933838">
    <property type="protein sequence ID" value="GAM41335.1"/>
    <property type="molecule type" value="Genomic_DNA"/>
</dbReference>
<organism evidence="4 5">
    <name type="scientific">Talaromyces pinophilus</name>
    <name type="common">Penicillium pinophilum</name>
    <dbReference type="NCBI Taxonomy" id="128442"/>
    <lineage>
        <taxon>Eukaryota</taxon>
        <taxon>Fungi</taxon>
        <taxon>Dikarya</taxon>
        <taxon>Ascomycota</taxon>
        <taxon>Pezizomycotina</taxon>
        <taxon>Eurotiomycetes</taxon>
        <taxon>Eurotiomycetidae</taxon>
        <taxon>Eurotiales</taxon>
        <taxon>Trichocomaceae</taxon>
        <taxon>Talaromyces</taxon>
        <taxon>Talaromyces sect. Talaromyces</taxon>
    </lineage>
</organism>
<dbReference type="Pfam" id="PF13374">
    <property type="entry name" value="TPR_10"/>
    <property type="match status" value="2"/>
</dbReference>
<evidence type="ECO:0000313" key="5">
    <source>
        <dbReference type="Proteomes" id="UP000053095"/>
    </source>
</evidence>
<proteinExistence type="predicted"/>
<dbReference type="GO" id="GO:0043531">
    <property type="term" value="F:ADP binding"/>
    <property type="evidence" value="ECO:0007669"/>
    <property type="project" value="InterPro"/>
</dbReference>
<keyword evidence="5" id="KW-1185">Reference proteome</keyword>
<dbReference type="InterPro" id="IPR027417">
    <property type="entry name" value="P-loop_NTPase"/>
</dbReference>
<dbReference type="InterPro" id="IPR000845">
    <property type="entry name" value="Nucleoside_phosphorylase_d"/>
</dbReference>
<evidence type="ECO:0000256" key="1">
    <source>
        <dbReference type="PROSITE-ProRule" id="PRU00339"/>
    </source>
</evidence>
<dbReference type="SUPFAM" id="SSF48452">
    <property type="entry name" value="TPR-like"/>
    <property type="match status" value="2"/>
</dbReference>